<proteinExistence type="predicted"/>
<dbReference type="Proteomes" id="UP000822688">
    <property type="component" value="Chromosome V"/>
</dbReference>
<reference evidence="2" key="1">
    <citation type="submission" date="2020-06" db="EMBL/GenBank/DDBJ databases">
        <title>WGS assembly of Ceratodon purpureus strain R40.</title>
        <authorList>
            <person name="Carey S.B."/>
            <person name="Jenkins J."/>
            <person name="Shu S."/>
            <person name="Lovell J.T."/>
            <person name="Sreedasyam A."/>
            <person name="Maumus F."/>
            <person name="Tiley G.P."/>
            <person name="Fernandez-Pozo N."/>
            <person name="Barry K."/>
            <person name="Chen C."/>
            <person name="Wang M."/>
            <person name="Lipzen A."/>
            <person name="Daum C."/>
            <person name="Saski C.A."/>
            <person name="Payton A.C."/>
            <person name="Mcbreen J.C."/>
            <person name="Conrad R.E."/>
            <person name="Kollar L.M."/>
            <person name="Olsson S."/>
            <person name="Huttunen S."/>
            <person name="Landis J.B."/>
            <person name="Wickett N.J."/>
            <person name="Johnson M.G."/>
            <person name="Rensing S.A."/>
            <person name="Grimwood J."/>
            <person name="Schmutz J."/>
            <person name="Mcdaniel S.F."/>
        </authorList>
    </citation>
    <scope>NUCLEOTIDE SEQUENCE</scope>
    <source>
        <strain evidence="2">R40</strain>
    </source>
</reference>
<evidence type="ECO:0000313" key="2">
    <source>
        <dbReference type="EMBL" id="KAG0572198.1"/>
    </source>
</evidence>
<name>A0A8T0HNL5_CERPU</name>
<accession>A0A8T0HNL5</accession>
<organism evidence="2 3">
    <name type="scientific">Ceratodon purpureus</name>
    <name type="common">Fire moss</name>
    <name type="synonym">Dicranum purpureum</name>
    <dbReference type="NCBI Taxonomy" id="3225"/>
    <lineage>
        <taxon>Eukaryota</taxon>
        <taxon>Viridiplantae</taxon>
        <taxon>Streptophyta</taxon>
        <taxon>Embryophyta</taxon>
        <taxon>Bryophyta</taxon>
        <taxon>Bryophytina</taxon>
        <taxon>Bryopsida</taxon>
        <taxon>Dicranidae</taxon>
        <taxon>Pseudoditrichales</taxon>
        <taxon>Ditrichaceae</taxon>
        <taxon>Ceratodon</taxon>
    </lineage>
</organism>
<dbReference type="EMBL" id="CM026426">
    <property type="protein sequence ID" value="KAG0572198.1"/>
    <property type="molecule type" value="Genomic_DNA"/>
</dbReference>
<dbReference type="AlphaFoldDB" id="A0A8T0HNL5"/>
<feature type="chain" id="PRO_5035738600" evidence="1">
    <location>
        <begin position="20"/>
        <end position="42"/>
    </location>
</feature>
<comment type="caution">
    <text evidence="2">The sequence shown here is derived from an EMBL/GenBank/DDBJ whole genome shotgun (WGS) entry which is preliminary data.</text>
</comment>
<protein>
    <submittedName>
        <fullName evidence="2">Uncharacterized protein</fullName>
    </submittedName>
</protein>
<evidence type="ECO:0000256" key="1">
    <source>
        <dbReference type="SAM" id="SignalP"/>
    </source>
</evidence>
<keyword evidence="3" id="KW-1185">Reference proteome</keyword>
<sequence>MLDLGWFQAFIIVLQGCAGSSSCSEREREREREAEEDYCCGV</sequence>
<keyword evidence="1" id="KW-0732">Signal</keyword>
<gene>
    <name evidence="2" type="ORF">KC19_VG075400</name>
</gene>
<feature type="signal peptide" evidence="1">
    <location>
        <begin position="1"/>
        <end position="19"/>
    </location>
</feature>
<evidence type="ECO:0000313" key="3">
    <source>
        <dbReference type="Proteomes" id="UP000822688"/>
    </source>
</evidence>